<name>A0A5B6VE71_9ROSI</name>
<protein>
    <submittedName>
        <fullName evidence="3">Reverse transcriptase</fullName>
    </submittedName>
</protein>
<dbReference type="InterPro" id="IPR036691">
    <property type="entry name" value="Endo/exonu/phosph_ase_sf"/>
</dbReference>
<keyword evidence="3" id="KW-0808">Transferase</keyword>
<sequence>MAIRDFNAILSSNEKTCDLSSSKRCPLFGEFVDLANLHDLGFRGPPFTWYRGNLFKRLDCAMGNKAWIIYFPNSLIIHISKIKFDHRPILLNLNSDFALPRGRPFQLLAGWVEHPDFGDLVKDWWDFQGNMSIFLAKFTANLKDWNKTTYGHITSHKMNLMHKLLALQKQMDLSVGGEGRNIIDNIIITQEVIHSMKSCKSKKWMAIKIDLEKAYDRVRWDFIDTSLQAEDIPSYPRNVIVSAISNSTMQILWNGVPTSKFRSKYGLNGSLPIRIAKAMSSFLWKSLSKVWTFLCENLIWSVGDGNKILCWKDKWIPNVGPLINYLPACGNVNTDYLLNDLGTREANWNLNFLQVWLLEEIITRIMGIPSPHPTERHNRLSLRHTSTRAFSIENAYKLLNEYFWSSRNELWKRVWKIFGLQKVCFFFWTVLKQKLLTNVERVRRCLAVDSSCSICGRDFEDILHIIRDCTVAMEVWKQEEQLLEELYEMVLVIG</sequence>
<dbReference type="Gene3D" id="3.60.10.10">
    <property type="entry name" value="Endonuclease/exonuclease/phosphatase"/>
    <property type="match status" value="1"/>
</dbReference>
<gene>
    <name evidence="3" type="ORF">EPI10_002455</name>
</gene>
<dbReference type="EMBL" id="SMMG02000007">
    <property type="protein sequence ID" value="KAA3467445.1"/>
    <property type="molecule type" value="Genomic_DNA"/>
</dbReference>
<proteinExistence type="predicted"/>
<dbReference type="InterPro" id="IPR000477">
    <property type="entry name" value="RT_dom"/>
</dbReference>
<organism evidence="3 4">
    <name type="scientific">Gossypium australe</name>
    <dbReference type="NCBI Taxonomy" id="47621"/>
    <lineage>
        <taxon>Eukaryota</taxon>
        <taxon>Viridiplantae</taxon>
        <taxon>Streptophyta</taxon>
        <taxon>Embryophyta</taxon>
        <taxon>Tracheophyta</taxon>
        <taxon>Spermatophyta</taxon>
        <taxon>Magnoliopsida</taxon>
        <taxon>eudicotyledons</taxon>
        <taxon>Gunneridae</taxon>
        <taxon>Pentapetalae</taxon>
        <taxon>rosids</taxon>
        <taxon>malvids</taxon>
        <taxon>Malvales</taxon>
        <taxon>Malvaceae</taxon>
        <taxon>Malvoideae</taxon>
        <taxon>Gossypium</taxon>
    </lineage>
</organism>
<dbReference type="Pfam" id="PF13966">
    <property type="entry name" value="zf-RVT"/>
    <property type="match status" value="1"/>
</dbReference>
<dbReference type="SUPFAM" id="SSF56219">
    <property type="entry name" value="DNase I-like"/>
    <property type="match status" value="1"/>
</dbReference>
<dbReference type="Proteomes" id="UP000325315">
    <property type="component" value="Unassembled WGS sequence"/>
</dbReference>
<evidence type="ECO:0000313" key="3">
    <source>
        <dbReference type="EMBL" id="KAA3467445.1"/>
    </source>
</evidence>
<dbReference type="PANTHER" id="PTHR33710">
    <property type="entry name" value="BNAC02G09200D PROTEIN"/>
    <property type="match status" value="1"/>
</dbReference>
<evidence type="ECO:0000259" key="1">
    <source>
        <dbReference type="Pfam" id="PF00078"/>
    </source>
</evidence>
<keyword evidence="3" id="KW-0695">RNA-directed DNA polymerase</keyword>
<evidence type="ECO:0000259" key="2">
    <source>
        <dbReference type="Pfam" id="PF13966"/>
    </source>
</evidence>
<feature type="domain" description="Reverse transcriptase" evidence="1">
    <location>
        <begin position="139"/>
        <end position="257"/>
    </location>
</feature>
<evidence type="ECO:0000313" key="4">
    <source>
        <dbReference type="Proteomes" id="UP000325315"/>
    </source>
</evidence>
<dbReference type="PANTHER" id="PTHR33710:SF77">
    <property type="entry name" value="DNASE I-LIKE SUPERFAMILY PROTEIN"/>
    <property type="match status" value="1"/>
</dbReference>
<dbReference type="InterPro" id="IPR026960">
    <property type="entry name" value="RVT-Znf"/>
</dbReference>
<dbReference type="OrthoDB" id="1001832at2759"/>
<accession>A0A5B6VE71</accession>
<reference evidence="4" key="1">
    <citation type="journal article" date="2019" name="Plant Biotechnol. J.">
        <title>Genome sequencing of the Australian wild diploid species Gossypium australe highlights disease resistance and delayed gland morphogenesis.</title>
        <authorList>
            <person name="Cai Y."/>
            <person name="Cai X."/>
            <person name="Wang Q."/>
            <person name="Wang P."/>
            <person name="Zhang Y."/>
            <person name="Cai C."/>
            <person name="Xu Y."/>
            <person name="Wang K."/>
            <person name="Zhou Z."/>
            <person name="Wang C."/>
            <person name="Geng S."/>
            <person name="Li B."/>
            <person name="Dong Q."/>
            <person name="Hou Y."/>
            <person name="Wang H."/>
            <person name="Ai P."/>
            <person name="Liu Z."/>
            <person name="Yi F."/>
            <person name="Sun M."/>
            <person name="An G."/>
            <person name="Cheng J."/>
            <person name="Zhang Y."/>
            <person name="Shi Q."/>
            <person name="Xie Y."/>
            <person name="Shi X."/>
            <person name="Chang Y."/>
            <person name="Huang F."/>
            <person name="Chen Y."/>
            <person name="Hong S."/>
            <person name="Mi L."/>
            <person name="Sun Q."/>
            <person name="Zhang L."/>
            <person name="Zhou B."/>
            <person name="Peng R."/>
            <person name="Zhang X."/>
            <person name="Liu F."/>
        </authorList>
    </citation>
    <scope>NUCLEOTIDE SEQUENCE [LARGE SCALE GENOMIC DNA]</scope>
    <source>
        <strain evidence="4">cv. PA1801</strain>
    </source>
</reference>
<dbReference type="GO" id="GO:0003964">
    <property type="term" value="F:RNA-directed DNA polymerase activity"/>
    <property type="evidence" value="ECO:0007669"/>
    <property type="project" value="UniProtKB-KW"/>
</dbReference>
<keyword evidence="4" id="KW-1185">Reference proteome</keyword>
<dbReference type="AlphaFoldDB" id="A0A5B6VE71"/>
<comment type="caution">
    <text evidence="3">The sequence shown here is derived from an EMBL/GenBank/DDBJ whole genome shotgun (WGS) entry which is preliminary data.</text>
</comment>
<feature type="domain" description="Reverse transcriptase zinc-binding" evidence="2">
    <location>
        <begin position="390"/>
        <end position="476"/>
    </location>
</feature>
<keyword evidence="3" id="KW-0548">Nucleotidyltransferase</keyword>
<dbReference type="Pfam" id="PF00078">
    <property type="entry name" value="RVT_1"/>
    <property type="match status" value="1"/>
</dbReference>